<dbReference type="AlphaFoldDB" id="A0A1R2D0Y4"/>
<name>A0A1R2D0Y4_9CILI</name>
<keyword evidence="3" id="KW-0206">Cytoskeleton</keyword>
<feature type="compositionally biased region" description="Polar residues" evidence="5">
    <location>
        <begin position="393"/>
        <end position="406"/>
    </location>
</feature>
<dbReference type="GO" id="GO:0008017">
    <property type="term" value="F:microtubule binding"/>
    <property type="evidence" value="ECO:0007669"/>
    <property type="project" value="InterPro"/>
</dbReference>
<protein>
    <recommendedName>
        <fullName evidence="6">GAR domain-containing protein</fullName>
    </recommendedName>
</protein>
<comment type="caution">
    <text evidence="7">The sequence shown here is derived from an EMBL/GenBank/DDBJ whole genome shotgun (WGS) entry which is preliminary data.</text>
</comment>
<proteinExistence type="predicted"/>
<feature type="region of interest" description="Disordered" evidence="5">
    <location>
        <begin position="216"/>
        <end position="257"/>
    </location>
</feature>
<dbReference type="EMBL" id="MPUH01000019">
    <property type="protein sequence ID" value="OMJ94929.1"/>
    <property type="molecule type" value="Genomic_DNA"/>
</dbReference>
<evidence type="ECO:0000256" key="3">
    <source>
        <dbReference type="ARBA" id="ARBA00023212"/>
    </source>
</evidence>
<accession>A0A1R2D0Y4</accession>
<organism evidence="7 8">
    <name type="scientific">Stentor coeruleus</name>
    <dbReference type="NCBI Taxonomy" id="5963"/>
    <lineage>
        <taxon>Eukaryota</taxon>
        <taxon>Sar</taxon>
        <taxon>Alveolata</taxon>
        <taxon>Ciliophora</taxon>
        <taxon>Postciliodesmatophora</taxon>
        <taxon>Heterotrichea</taxon>
        <taxon>Heterotrichida</taxon>
        <taxon>Stentoridae</taxon>
        <taxon>Stentor</taxon>
    </lineage>
</organism>
<evidence type="ECO:0000259" key="6">
    <source>
        <dbReference type="PROSITE" id="PS51460"/>
    </source>
</evidence>
<dbReference type="PROSITE" id="PS51460">
    <property type="entry name" value="GAR"/>
    <property type="match status" value="1"/>
</dbReference>
<feature type="domain" description="GAR" evidence="6">
    <location>
        <begin position="467"/>
        <end position="537"/>
    </location>
</feature>
<gene>
    <name evidence="7" type="ORF">SteCoe_1789</name>
</gene>
<reference evidence="7 8" key="1">
    <citation type="submission" date="2016-11" db="EMBL/GenBank/DDBJ databases">
        <title>The macronuclear genome of Stentor coeruleus: a giant cell with tiny introns.</title>
        <authorList>
            <person name="Slabodnick M."/>
            <person name="Ruby J.G."/>
            <person name="Reiff S.B."/>
            <person name="Swart E.C."/>
            <person name="Gosai S."/>
            <person name="Prabakaran S."/>
            <person name="Witkowska E."/>
            <person name="Larue G.E."/>
            <person name="Fisher S."/>
            <person name="Freeman R.M."/>
            <person name="Gunawardena J."/>
            <person name="Chu W."/>
            <person name="Stover N.A."/>
            <person name="Gregory B.D."/>
            <person name="Nowacki M."/>
            <person name="Derisi J."/>
            <person name="Roy S.W."/>
            <person name="Marshall W.F."/>
            <person name="Sood P."/>
        </authorList>
    </citation>
    <scope>NUCLEOTIDE SEQUENCE [LARGE SCALE GENOMIC DNA]</scope>
    <source>
        <strain evidence="7">WM001</strain>
    </source>
</reference>
<dbReference type="GO" id="GO:0005856">
    <property type="term" value="C:cytoskeleton"/>
    <property type="evidence" value="ECO:0007669"/>
    <property type="project" value="UniProtKB-SubCell"/>
</dbReference>
<dbReference type="Proteomes" id="UP000187209">
    <property type="component" value="Unassembled WGS sequence"/>
</dbReference>
<dbReference type="InterPro" id="IPR036534">
    <property type="entry name" value="GAR_dom_sf"/>
</dbReference>
<keyword evidence="8" id="KW-1185">Reference proteome</keyword>
<keyword evidence="4" id="KW-0175">Coiled coil</keyword>
<feature type="region of interest" description="Disordered" evidence="5">
    <location>
        <begin position="393"/>
        <end position="418"/>
    </location>
</feature>
<evidence type="ECO:0000256" key="2">
    <source>
        <dbReference type="ARBA" id="ARBA00022490"/>
    </source>
</evidence>
<sequence length="590" mass="68442">MESAFSLELEILELKLPSLSDFSKVKCILTVNNYTQCLPYPFKTMVIPKVDNFSILEISITNQNLVIASLEIPLTLFRNKTKQTFNLIDYQLVQEKRKTSIKPKVDNMEITLIIKHVPQNPTINNFKTQIRTLEQKVRESENILEEEVKSRRSIAGNFEEATKNLAKMVKSQEDTINQLINDKEKIYEYLKGVENDLKLEKNKNYEVLNRFEDMESEKMYQSAEAKSKARGRVSDKRGKSYENSPLQMRKGDKDTPQNAVLKKTIQILEVENLELKRKNDKFLNEIKTLKQKLDDVENKGSEISKKTFDERPTSDKNFMSDALVVSLREEMAKMSLDYKKKLSKLVETQSEVMNENKELVRKNQNLNELLFEKEEEISKLQDEVFSLRTSGSLMEQPTFSKPSSSKNLEKKTKKAADHENVLIKSPSLREKNYSSKIVSNTPEPKKKSLDNKGYIPKELKIMKVNKDLMNPLDIAISDFMISQHPPMAVRFTKECEGVYMFGTKKLFIKLENGRLFVRIGGGFMVIEDFVKAYLPQEIEKIAKENEKMKGFEEDSFRKLNEYQSEDSRFMNCLGIQKRPQSANSVRNIKK</sequence>
<feature type="coiled-coil region" evidence="4">
    <location>
        <begin position="123"/>
        <end position="150"/>
    </location>
</feature>
<keyword evidence="2" id="KW-0963">Cytoplasm</keyword>
<evidence type="ECO:0000256" key="1">
    <source>
        <dbReference type="ARBA" id="ARBA00004245"/>
    </source>
</evidence>
<feature type="coiled-coil region" evidence="4">
    <location>
        <begin position="345"/>
        <end position="383"/>
    </location>
</feature>
<dbReference type="Gene3D" id="3.30.920.20">
    <property type="entry name" value="Gas2-like domain"/>
    <property type="match status" value="1"/>
</dbReference>
<feature type="compositionally biased region" description="Basic and acidic residues" evidence="5">
    <location>
        <begin position="407"/>
        <end position="418"/>
    </location>
</feature>
<dbReference type="InterPro" id="IPR003108">
    <property type="entry name" value="GAR_dom"/>
</dbReference>
<feature type="coiled-coil region" evidence="4">
    <location>
        <begin position="258"/>
        <end position="306"/>
    </location>
</feature>
<evidence type="ECO:0000256" key="5">
    <source>
        <dbReference type="SAM" id="MobiDB-lite"/>
    </source>
</evidence>
<evidence type="ECO:0000313" key="8">
    <source>
        <dbReference type="Proteomes" id="UP000187209"/>
    </source>
</evidence>
<dbReference type="OrthoDB" id="298720at2759"/>
<evidence type="ECO:0000313" key="7">
    <source>
        <dbReference type="EMBL" id="OMJ94929.1"/>
    </source>
</evidence>
<comment type="subcellular location">
    <subcellularLocation>
        <location evidence="1">Cytoplasm</location>
        <location evidence="1">Cytoskeleton</location>
    </subcellularLocation>
</comment>
<dbReference type="SUPFAM" id="SSF143575">
    <property type="entry name" value="GAS2 domain-like"/>
    <property type="match status" value="1"/>
</dbReference>
<evidence type="ECO:0000256" key="4">
    <source>
        <dbReference type="SAM" id="Coils"/>
    </source>
</evidence>